<dbReference type="Proteomes" id="UP000460287">
    <property type="component" value="Unassembled WGS sequence"/>
</dbReference>
<dbReference type="AlphaFoldDB" id="A0A7X2N1C2"/>
<keyword evidence="1" id="KW-0472">Membrane</keyword>
<proteinExistence type="predicted"/>
<gene>
    <name evidence="3" type="ORF">FYJ33_13960</name>
</gene>
<comment type="caution">
    <text evidence="3">The sequence shown here is derived from an EMBL/GenBank/DDBJ whole genome shotgun (WGS) entry which is preliminary data.</text>
</comment>
<evidence type="ECO:0000313" key="3">
    <source>
        <dbReference type="EMBL" id="MSR92465.1"/>
    </source>
</evidence>
<feature type="domain" description="Tail specific protease" evidence="2">
    <location>
        <begin position="18"/>
        <end position="121"/>
    </location>
</feature>
<dbReference type="InterPro" id="IPR029045">
    <property type="entry name" value="ClpP/crotonase-like_dom_sf"/>
</dbReference>
<dbReference type="InterPro" id="IPR005151">
    <property type="entry name" value="Tail-specific_protease"/>
</dbReference>
<dbReference type="Pfam" id="PF03572">
    <property type="entry name" value="Peptidase_S41"/>
    <property type="match status" value="1"/>
</dbReference>
<dbReference type="Gene3D" id="3.90.226.10">
    <property type="entry name" value="2-enoyl-CoA Hydratase, Chain A, domain 1"/>
    <property type="match status" value="1"/>
</dbReference>
<dbReference type="EMBL" id="VULX01000032">
    <property type="protein sequence ID" value="MSR92465.1"/>
    <property type="molecule type" value="Genomic_DNA"/>
</dbReference>
<protein>
    <recommendedName>
        <fullName evidence="2">Tail specific protease domain-containing protein</fullName>
    </recommendedName>
</protein>
<dbReference type="RefSeq" id="WP_154532390.1">
    <property type="nucleotide sequence ID" value="NZ_VULX01000032.1"/>
</dbReference>
<organism evidence="3 4">
    <name type="scientific">Inconstantimicrobium porci</name>
    <dbReference type="NCBI Taxonomy" id="2652291"/>
    <lineage>
        <taxon>Bacteria</taxon>
        <taxon>Bacillati</taxon>
        <taxon>Bacillota</taxon>
        <taxon>Clostridia</taxon>
        <taxon>Eubacteriales</taxon>
        <taxon>Clostridiaceae</taxon>
        <taxon>Inconstantimicrobium</taxon>
    </lineage>
</organism>
<keyword evidence="4" id="KW-1185">Reference proteome</keyword>
<evidence type="ECO:0000259" key="2">
    <source>
        <dbReference type="Pfam" id="PF03572"/>
    </source>
</evidence>
<keyword evidence="1" id="KW-0812">Transmembrane</keyword>
<reference evidence="3 4" key="1">
    <citation type="submission" date="2019-08" db="EMBL/GenBank/DDBJ databases">
        <title>In-depth cultivation of the pig gut microbiome towards novel bacterial diversity and tailored functional studies.</title>
        <authorList>
            <person name="Wylensek D."/>
            <person name="Hitch T.C.A."/>
            <person name="Clavel T."/>
        </authorList>
    </citation>
    <scope>NUCLEOTIDE SEQUENCE [LARGE SCALE GENOMIC DNA]</scope>
    <source>
        <strain evidence="3 4">WCA-383-APC-5B</strain>
    </source>
</reference>
<evidence type="ECO:0000313" key="4">
    <source>
        <dbReference type="Proteomes" id="UP000460287"/>
    </source>
</evidence>
<accession>A0A7X2N1C2</accession>
<evidence type="ECO:0000256" key="1">
    <source>
        <dbReference type="SAM" id="Phobius"/>
    </source>
</evidence>
<dbReference type="GO" id="GO:0008236">
    <property type="term" value="F:serine-type peptidase activity"/>
    <property type="evidence" value="ECO:0007669"/>
    <property type="project" value="InterPro"/>
</dbReference>
<dbReference type="GO" id="GO:0006508">
    <property type="term" value="P:proteolysis"/>
    <property type="evidence" value="ECO:0007669"/>
    <property type="project" value="InterPro"/>
</dbReference>
<dbReference type="SUPFAM" id="SSF52096">
    <property type="entry name" value="ClpP/crotonase"/>
    <property type="match status" value="1"/>
</dbReference>
<keyword evidence="1" id="KW-1133">Transmembrane helix</keyword>
<sequence length="187" mass="21071">MCYIRNKLTDAIHLATINRETEVEYADAKSKSPVAKTIKNKNLIFLLVDKEDASAAEDFLTNLLNMDNVIIVGAPTAGCMLSGNTYPFKLPNSSVPVFMGTDLYLAPNHKEIEGRGYIPDVMTQFDTLDSVIKLIKHYNLLKIITFFTQLLLHFISDLISSVILSGKSFKDFHDMNYQSNNTYHTNN</sequence>
<feature type="transmembrane region" description="Helical" evidence="1">
    <location>
        <begin position="143"/>
        <end position="164"/>
    </location>
</feature>
<name>A0A7X2N1C2_9CLOT</name>